<gene>
    <name evidence="1" type="primary">casA</name>
    <name evidence="1" type="synonym">cse1</name>
    <name evidence="1" type="ORF">ACFQ2X_00880</name>
</gene>
<evidence type="ECO:0000313" key="2">
    <source>
        <dbReference type="Proteomes" id="UP001597264"/>
    </source>
</evidence>
<dbReference type="Pfam" id="PF09481">
    <property type="entry name" value="CRISPR_Cse1"/>
    <property type="match status" value="1"/>
</dbReference>
<dbReference type="EMBL" id="JBHTLR010000003">
    <property type="protein sequence ID" value="MFD1215139.1"/>
    <property type="molecule type" value="Genomic_DNA"/>
</dbReference>
<accession>A0ABW3U425</accession>
<dbReference type="Gene3D" id="1.10.132.100">
    <property type="match status" value="1"/>
</dbReference>
<name>A0ABW3U425_9GAMM</name>
<dbReference type="Proteomes" id="UP001597264">
    <property type="component" value="Unassembled WGS sequence"/>
</dbReference>
<comment type="caution">
    <text evidence="1">The sequence shown here is derived from an EMBL/GenBank/DDBJ whole genome shotgun (WGS) entry which is preliminary data.</text>
</comment>
<dbReference type="NCBIfam" id="TIGR02547">
    <property type="entry name" value="casA_cse1"/>
    <property type="match status" value="1"/>
</dbReference>
<sequence>MNKSFNLLDEPWLPVRLQNGQVCDLGLLEVFQRAGEISALAETAPPSLIAQYRLLLAITHRALSRSEGSWTDADRLRWYQSGLPSEAILDYLEHWRDRFWLFHPGQPFMQVAALAEAEETREKQKPWAQISLASANGNTPVVFDHSCDLTPQPTSAANVLRALLGFLQFTPGGLVKTLRSSDKAGALANTAAVLPLGSSLAETLCMALHAPTPSGHEDLPCWEQELPSVAQLQAAPRPASGPNDRYTRQTRAVLLLPDEQGQVQWLRFAAGIALADDVQAPDPMASYRVSKQNLVRLSFTEGRAFWRDLPTLLPDAEGKASQPAPVLHWAASLLANLATNEQSLLVAGLASDQAKLLRWRSERFNLPTALLLSPEGAEELRVYVRQAEEVFNDIRSIAARALAESMPESEHKDTKTRARNLFDTGSATPLYFSAAERSLGRVMDLLGTGNSSDLDKADAIWQQALLAAADTAWQSVCDALGDSPKALRAEARGYMNLMKKLKPLRPVQTNHAVAEEETQA</sequence>
<reference evidence="2" key="1">
    <citation type="journal article" date="2019" name="Int. J. Syst. Evol. Microbiol.">
        <title>The Global Catalogue of Microorganisms (GCM) 10K type strain sequencing project: providing services to taxonomists for standard genome sequencing and annotation.</title>
        <authorList>
            <consortium name="The Broad Institute Genomics Platform"/>
            <consortium name="The Broad Institute Genome Sequencing Center for Infectious Disease"/>
            <person name="Wu L."/>
            <person name="Ma J."/>
        </authorList>
    </citation>
    <scope>NUCLEOTIDE SEQUENCE [LARGE SCALE GENOMIC DNA]</scope>
    <source>
        <strain evidence="2">CCUG 54356</strain>
    </source>
</reference>
<evidence type="ECO:0000313" key="1">
    <source>
        <dbReference type="EMBL" id="MFD1215139.1"/>
    </source>
</evidence>
<dbReference type="CDD" id="cd09729">
    <property type="entry name" value="Cse1_I-E"/>
    <property type="match status" value="1"/>
</dbReference>
<dbReference type="InterPro" id="IPR013381">
    <property type="entry name" value="CRISPR-assoc_prot_Cse1"/>
</dbReference>
<proteinExistence type="predicted"/>
<dbReference type="RefSeq" id="WP_268932637.1">
    <property type="nucleotide sequence ID" value="NZ_CP087715.1"/>
</dbReference>
<keyword evidence="2" id="KW-1185">Reference proteome</keyword>
<organism evidence="1 2">
    <name type="scientific">Microbulbifer celer</name>
    <dbReference type="NCBI Taxonomy" id="435905"/>
    <lineage>
        <taxon>Bacteria</taxon>
        <taxon>Pseudomonadati</taxon>
        <taxon>Pseudomonadota</taxon>
        <taxon>Gammaproteobacteria</taxon>
        <taxon>Cellvibrionales</taxon>
        <taxon>Microbulbiferaceae</taxon>
        <taxon>Microbulbifer</taxon>
    </lineage>
</organism>
<protein>
    <submittedName>
        <fullName evidence="1">Type I-E CRISPR-associated protein Cse1/CasA</fullName>
    </submittedName>
</protein>